<dbReference type="STRING" id="937334.SAMN05444406_1327"/>
<dbReference type="OrthoDB" id="9797083at2"/>
<evidence type="ECO:0000256" key="7">
    <source>
        <dbReference type="HAMAP-Rule" id="MF_00201"/>
    </source>
</evidence>
<comment type="similarity">
    <text evidence="1 7">Belongs to the RecO family.</text>
</comment>
<dbReference type="AlphaFoldDB" id="A0A1I5XXB0"/>
<evidence type="ECO:0000256" key="2">
    <source>
        <dbReference type="ARBA" id="ARBA00021310"/>
    </source>
</evidence>
<feature type="domain" description="DNA replication/recombination mediator RecO N-terminal" evidence="8">
    <location>
        <begin position="1"/>
        <end position="79"/>
    </location>
</feature>
<keyword evidence="10" id="KW-1185">Reference proteome</keyword>
<dbReference type="SUPFAM" id="SSF57863">
    <property type="entry name" value="ArfGap/RecO-like zinc finger"/>
    <property type="match status" value="1"/>
</dbReference>
<name>A0A1I5XXB0_9FIRM</name>
<keyword evidence="5 7" id="KW-0234">DNA repair</keyword>
<dbReference type="Gene3D" id="1.20.1440.120">
    <property type="entry name" value="Recombination protein O, C-terminal domain"/>
    <property type="match status" value="1"/>
</dbReference>
<organism evidence="9 10">
    <name type="scientific">Caldicoprobacter faecalis</name>
    <dbReference type="NCBI Taxonomy" id="937334"/>
    <lineage>
        <taxon>Bacteria</taxon>
        <taxon>Bacillati</taxon>
        <taxon>Bacillota</taxon>
        <taxon>Clostridia</taxon>
        <taxon>Caldicoprobacterales</taxon>
        <taxon>Caldicoprobacteraceae</taxon>
        <taxon>Caldicoprobacter</taxon>
    </lineage>
</organism>
<dbReference type="Pfam" id="PF02565">
    <property type="entry name" value="RecO_C"/>
    <property type="match status" value="1"/>
</dbReference>
<dbReference type="GO" id="GO:0043590">
    <property type="term" value="C:bacterial nucleoid"/>
    <property type="evidence" value="ECO:0007669"/>
    <property type="project" value="TreeGrafter"/>
</dbReference>
<dbReference type="InterPro" id="IPR003717">
    <property type="entry name" value="RecO"/>
</dbReference>
<evidence type="ECO:0000313" key="10">
    <source>
        <dbReference type="Proteomes" id="UP000198577"/>
    </source>
</evidence>
<evidence type="ECO:0000256" key="1">
    <source>
        <dbReference type="ARBA" id="ARBA00007452"/>
    </source>
</evidence>
<evidence type="ECO:0000256" key="4">
    <source>
        <dbReference type="ARBA" id="ARBA00023172"/>
    </source>
</evidence>
<evidence type="ECO:0000256" key="5">
    <source>
        <dbReference type="ARBA" id="ARBA00023204"/>
    </source>
</evidence>
<reference evidence="9 10" key="1">
    <citation type="submission" date="2016-10" db="EMBL/GenBank/DDBJ databases">
        <authorList>
            <person name="de Groot N.N."/>
        </authorList>
    </citation>
    <scope>NUCLEOTIDE SEQUENCE [LARGE SCALE GENOMIC DNA]</scope>
    <source>
        <strain evidence="9 10">DSM 20678</strain>
    </source>
</reference>
<dbReference type="EMBL" id="FOXR01000032">
    <property type="protein sequence ID" value="SFQ36564.1"/>
    <property type="molecule type" value="Genomic_DNA"/>
</dbReference>
<dbReference type="GO" id="GO:0006302">
    <property type="term" value="P:double-strand break repair"/>
    <property type="evidence" value="ECO:0007669"/>
    <property type="project" value="TreeGrafter"/>
</dbReference>
<dbReference type="InterPro" id="IPR022572">
    <property type="entry name" value="DNA_rep/recomb_RecO_N"/>
</dbReference>
<dbReference type="InterPro" id="IPR042242">
    <property type="entry name" value="RecO_C"/>
</dbReference>
<dbReference type="GO" id="GO:0006310">
    <property type="term" value="P:DNA recombination"/>
    <property type="evidence" value="ECO:0007669"/>
    <property type="project" value="UniProtKB-UniRule"/>
</dbReference>
<dbReference type="PANTHER" id="PTHR33991:SF1">
    <property type="entry name" value="DNA REPAIR PROTEIN RECO"/>
    <property type="match status" value="1"/>
</dbReference>
<dbReference type="InterPro" id="IPR037278">
    <property type="entry name" value="ARFGAP/RecO"/>
</dbReference>
<dbReference type="NCBIfam" id="TIGR00613">
    <property type="entry name" value="reco"/>
    <property type="match status" value="1"/>
</dbReference>
<dbReference type="RefSeq" id="WP_025747098.1">
    <property type="nucleotide sequence ID" value="NZ_FOXR01000032.1"/>
</dbReference>
<dbReference type="PANTHER" id="PTHR33991">
    <property type="entry name" value="DNA REPAIR PROTEIN RECO"/>
    <property type="match status" value="1"/>
</dbReference>
<keyword evidence="3 7" id="KW-0227">DNA damage</keyword>
<accession>A0A1I5XXB0</accession>
<protein>
    <recommendedName>
        <fullName evidence="2 7">DNA repair protein RecO</fullName>
    </recommendedName>
    <alternativeName>
        <fullName evidence="6 7">Recombination protein O</fullName>
    </alternativeName>
</protein>
<dbReference type="InterPro" id="IPR012340">
    <property type="entry name" value="NA-bd_OB-fold"/>
</dbReference>
<dbReference type="Pfam" id="PF11967">
    <property type="entry name" value="RecO_N"/>
    <property type="match status" value="1"/>
</dbReference>
<dbReference type="Gene3D" id="2.40.50.140">
    <property type="entry name" value="Nucleic acid-binding proteins"/>
    <property type="match status" value="1"/>
</dbReference>
<comment type="function">
    <text evidence="7">Involved in DNA repair and RecF pathway recombination.</text>
</comment>
<evidence type="ECO:0000256" key="6">
    <source>
        <dbReference type="ARBA" id="ARBA00033409"/>
    </source>
</evidence>
<gene>
    <name evidence="7" type="primary">recO</name>
    <name evidence="9" type="ORF">SAMN05444406_1327</name>
</gene>
<evidence type="ECO:0000313" key="9">
    <source>
        <dbReference type="EMBL" id="SFQ36564.1"/>
    </source>
</evidence>
<proteinExistence type="inferred from homology"/>
<evidence type="ECO:0000256" key="3">
    <source>
        <dbReference type="ARBA" id="ARBA00022763"/>
    </source>
</evidence>
<evidence type="ECO:0000259" key="8">
    <source>
        <dbReference type="Pfam" id="PF11967"/>
    </source>
</evidence>
<sequence length="251" mass="28923">MNIVRTEGVVLRYTNFKEADRMLTVFSPDRGKMQVLSRGCRKPSSRLLAASQIFCYADYVFIKSKEIYIATQAEVKNSFYNIRNDVERLAYGTYILNLTEEAVNYEEGNFRLFYILLHTLSYLAYGEVSPEDITHIFELKLIDVLGYRPVLDRCVVCGDKPESNPLFFSASQGGIICPQCNNDIKDGYTIHRSTLQTMRYILDVDIRRLGGLKFSQLVRDELDSILSYYLSHRLEKTIKARQFINQLKCGG</sequence>
<dbReference type="Proteomes" id="UP000198577">
    <property type="component" value="Unassembled WGS sequence"/>
</dbReference>
<dbReference type="HAMAP" id="MF_00201">
    <property type="entry name" value="RecO"/>
    <property type="match status" value="1"/>
</dbReference>
<keyword evidence="4 7" id="KW-0233">DNA recombination</keyword>
<dbReference type="SUPFAM" id="SSF50249">
    <property type="entry name" value="Nucleic acid-binding proteins"/>
    <property type="match status" value="1"/>
</dbReference>